<comment type="subcellular location">
    <subcellularLocation>
        <location evidence="1">Nucleus</location>
    </subcellularLocation>
</comment>
<keyword evidence="5" id="KW-0862">Zinc</keyword>
<dbReference type="SMART" id="SM00355">
    <property type="entry name" value="ZnF_C2H2"/>
    <property type="match status" value="7"/>
</dbReference>
<feature type="domain" description="C2H2-type" evidence="9">
    <location>
        <begin position="15"/>
        <end position="42"/>
    </location>
</feature>
<dbReference type="InterPro" id="IPR013087">
    <property type="entry name" value="Znf_C2H2_type"/>
</dbReference>
<evidence type="ECO:0000256" key="1">
    <source>
        <dbReference type="ARBA" id="ARBA00004123"/>
    </source>
</evidence>
<evidence type="ECO:0000256" key="2">
    <source>
        <dbReference type="ARBA" id="ARBA00022723"/>
    </source>
</evidence>
<keyword evidence="7" id="KW-0539">Nucleus</keyword>
<evidence type="ECO:0000256" key="5">
    <source>
        <dbReference type="ARBA" id="ARBA00022833"/>
    </source>
</evidence>
<dbReference type="PROSITE" id="PS00028">
    <property type="entry name" value="ZINC_FINGER_C2H2_1"/>
    <property type="match status" value="4"/>
</dbReference>
<evidence type="ECO:0000256" key="3">
    <source>
        <dbReference type="ARBA" id="ARBA00022737"/>
    </source>
</evidence>
<evidence type="ECO:0000259" key="9">
    <source>
        <dbReference type="PROSITE" id="PS50157"/>
    </source>
</evidence>
<comment type="caution">
    <text evidence="10">The sequence shown here is derived from an EMBL/GenBank/DDBJ whole genome shotgun (WGS) entry which is preliminary data.</text>
</comment>
<keyword evidence="2" id="KW-0479">Metal-binding</keyword>
<dbReference type="PANTHER" id="PTHR24404">
    <property type="entry name" value="ZINC FINGER PROTEIN"/>
    <property type="match status" value="1"/>
</dbReference>
<keyword evidence="6" id="KW-0238">DNA-binding</keyword>
<protein>
    <recommendedName>
        <fullName evidence="9">C2H2-type domain-containing protein</fullName>
    </recommendedName>
</protein>
<keyword evidence="4 8" id="KW-0863">Zinc-finger</keyword>
<sequence>MSSKSKIPSSKTHKYSCKRCKRRFKTKGGLNIHLKQHNPEEYLLKCPDCDFLTFQKGNLAKHTAIIHRKDIDGQTIMESIQCTICNYSCFTEEQLKIHRLRRHTDPKDAPFKCSLCDYSTVEKSALQKHTQIRHTNARPFPCEFCGAGFKTSSSLARHRRSHEDIKPYQCNLCTSSYADKKRLKDHLMTHSNEKPFSCPNCYYATNRKDNLKTHIKRNHMPPDSAPTFMLPTKL</sequence>
<feature type="domain" description="C2H2-type" evidence="9">
    <location>
        <begin position="111"/>
        <end position="139"/>
    </location>
</feature>
<evidence type="ECO:0000256" key="6">
    <source>
        <dbReference type="ARBA" id="ARBA00023125"/>
    </source>
</evidence>
<evidence type="ECO:0000256" key="7">
    <source>
        <dbReference type="ARBA" id="ARBA00023242"/>
    </source>
</evidence>
<organism evidence="10 11">
    <name type="scientific">Orchesella dallaii</name>
    <dbReference type="NCBI Taxonomy" id="48710"/>
    <lineage>
        <taxon>Eukaryota</taxon>
        <taxon>Metazoa</taxon>
        <taxon>Ecdysozoa</taxon>
        <taxon>Arthropoda</taxon>
        <taxon>Hexapoda</taxon>
        <taxon>Collembola</taxon>
        <taxon>Entomobryomorpha</taxon>
        <taxon>Entomobryoidea</taxon>
        <taxon>Orchesellidae</taxon>
        <taxon>Orchesellinae</taxon>
        <taxon>Orchesella</taxon>
    </lineage>
</organism>
<name>A0ABP1R0J6_9HEXA</name>
<evidence type="ECO:0000313" key="11">
    <source>
        <dbReference type="Proteomes" id="UP001642540"/>
    </source>
</evidence>
<reference evidence="10 11" key="1">
    <citation type="submission" date="2024-08" db="EMBL/GenBank/DDBJ databases">
        <authorList>
            <person name="Cucini C."/>
            <person name="Frati F."/>
        </authorList>
    </citation>
    <scope>NUCLEOTIDE SEQUENCE [LARGE SCALE GENOMIC DNA]</scope>
</reference>
<dbReference type="Pfam" id="PF00096">
    <property type="entry name" value="zf-C2H2"/>
    <property type="match status" value="4"/>
</dbReference>
<dbReference type="PANTHER" id="PTHR24404:SF114">
    <property type="entry name" value="KLUMPFUSS, ISOFORM B-RELATED"/>
    <property type="match status" value="1"/>
</dbReference>
<dbReference type="Pfam" id="PF13894">
    <property type="entry name" value="zf-C2H2_4"/>
    <property type="match status" value="1"/>
</dbReference>
<evidence type="ECO:0000256" key="8">
    <source>
        <dbReference type="PROSITE-ProRule" id="PRU00042"/>
    </source>
</evidence>
<dbReference type="EMBL" id="CAXLJM020000049">
    <property type="protein sequence ID" value="CAL8113205.1"/>
    <property type="molecule type" value="Genomic_DNA"/>
</dbReference>
<dbReference type="InterPro" id="IPR050589">
    <property type="entry name" value="Ikaros_C2H2-ZF"/>
</dbReference>
<feature type="domain" description="C2H2-type" evidence="9">
    <location>
        <begin position="196"/>
        <end position="224"/>
    </location>
</feature>
<dbReference type="SUPFAM" id="SSF57667">
    <property type="entry name" value="beta-beta-alpha zinc fingers"/>
    <property type="match status" value="4"/>
</dbReference>
<accession>A0ABP1R0J6</accession>
<feature type="domain" description="C2H2-type" evidence="9">
    <location>
        <begin position="168"/>
        <end position="195"/>
    </location>
</feature>
<dbReference type="Gene3D" id="3.30.160.60">
    <property type="entry name" value="Classic Zinc Finger"/>
    <property type="match status" value="5"/>
</dbReference>
<dbReference type="InterPro" id="IPR036236">
    <property type="entry name" value="Znf_C2H2_sf"/>
</dbReference>
<proteinExistence type="predicted"/>
<gene>
    <name evidence="10" type="ORF">ODALV1_LOCUS15945</name>
</gene>
<evidence type="ECO:0000313" key="10">
    <source>
        <dbReference type="EMBL" id="CAL8113205.1"/>
    </source>
</evidence>
<keyword evidence="11" id="KW-1185">Reference proteome</keyword>
<evidence type="ECO:0000256" key="4">
    <source>
        <dbReference type="ARBA" id="ARBA00022771"/>
    </source>
</evidence>
<keyword evidence="3" id="KW-0677">Repeat</keyword>
<dbReference type="PROSITE" id="PS50157">
    <property type="entry name" value="ZINC_FINGER_C2H2_2"/>
    <property type="match status" value="5"/>
</dbReference>
<feature type="domain" description="C2H2-type" evidence="9">
    <location>
        <begin position="140"/>
        <end position="167"/>
    </location>
</feature>
<dbReference type="Proteomes" id="UP001642540">
    <property type="component" value="Unassembled WGS sequence"/>
</dbReference>